<evidence type="ECO:0000256" key="4">
    <source>
        <dbReference type="ARBA" id="ARBA00022645"/>
    </source>
</evidence>
<keyword evidence="6" id="KW-0328">Glycosyltransferase</keyword>
<evidence type="ECO:0000256" key="5">
    <source>
        <dbReference type="ARBA" id="ARBA00022670"/>
    </source>
</evidence>
<evidence type="ECO:0000313" key="17">
    <source>
        <dbReference type="Proteomes" id="UP000652427"/>
    </source>
</evidence>
<feature type="domain" description="Penicillin-binding protein transpeptidase" evidence="14">
    <location>
        <begin position="356"/>
        <end position="618"/>
    </location>
</feature>
<dbReference type="InterPro" id="IPR050396">
    <property type="entry name" value="Glycosyltr_51/Transpeptidase"/>
</dbReference>
<dbReference type="RefSeq" id="WP_176278121.1">
    <property type="nucleotide sequence ID" value="NZ_JABWMH010000001.1"/>
</dbReference>
<organism evidence="16 17">
    <name type="scientific">Parasphingorhabdus flavimaris</name>
    <dbReference type="NCBI Taxonomy" id="266812"/>
    <lineage>
        <taxon>Bacteria</taxon>
        <taxon>Pseudomonadati</taxon>
        <taxon>Pseudomonadota</taxon>
        <taxon>Alphaproteobacteria</taxon>
        <taxon>Sphingomonadales</taxon>
        <taxon>Sphingomonadaceae</taxon>
        <taxon>Parasphingorhabdus</taxon>
    </lineage>
</organism>
<evidence type="ECO:0000313" key="16">
    <source>
        <dbReference type="EMBL" id="NVD26583.1"/>
    </source>
</evidence>
<dbReference type="EC" id="2.4.99.28" evidence="10"/>
<dbReference type="InterPro" id="IPR001264">
    <property type="entry name" value="Glyco_trans_51"/>
</dbReference>
<dbReference type="Proteomes" id="UP000652427">
    <property type="component" value="Unassembled WGS sequence"/>
</dbReference>
<protein>
    <recommendedName>
        <fullName evidence="10">peptidoglycan glycosyltransferase</fullName>
        <ecNumber evidence="10">2.4.99.28</ecNumber>
    </recommendedName>
</protein>
<dbReference type="InterPro" id="IPR001460">
    <property type="entry name" value="PCN-bd_Tpept"/>
</dbReference>
<comment type="pathway">
    <text evidence="1">Cell wall biogenesis; peptidoglycan biosynthesis.</text>
</comment>
<evidence type="ECO:0000256" key="12">
    <source>
        <dbReference type="SAM" id="MobiDB-lite"/>
    </source>
</evidence>
<comment type="similarity">
    <text evidence="3">In the N-terminal section; belongs to the glycosyltransferase 51 family.</text>
</comment>
<evidence type="ECO:0000256" key="3">
    <source>
        <dbReference type="ARBA" id="ARBA00007739"/>
    </source>
</evidence>
<keyword evidence="7" id="KW-0808">Transferase</keyword>
<evidence type="ECO:0000256" key="10">
    <source>
        <dbReference type="ARBA" id="ARBA00044770"/>
    </source>
</evidence>
<keyword evidence="5" id="KW-0645">Protease</keyword>
<dbReference type="Pfam" id="PF00905">
    <property type="entry name" value="Transpeptidase"/>
    <property type="match status" value="1"/>
</dbReference>
<dbReference type="SUPFAM" id="SSF56601">
    <property type="entry name" value="beta-lactamase/transpeptidase-like"/>
    <property type="match status" value="1"/>
</dbReference>
<evidence type="ECO:0000256" key="9">
    <source>
        <dbReference type="ARBA" id="ARBA00023268"/>
    </source>
</evidence>
<proteinExistence type="inferred from homology"/>
<comment type="catalytic activity">
    <reaction evidence="11">
        <text>[GlcNAc-(1-&gt;4)-Mur2Ac(oyl-L-Ala-gamma-D-Glu-L-Lys-D-Ala-D-Ala)](n)-di-trans,octa-cis-undecaprenyl diphosphate + beta-D-GlcNAc-(1-&gt;4)-Mur2Ac(oyl-L-Ala-gamma-D-Glu-L-Lys-D-Ala-D-Ala)-di-trans,octa-cis-undecaprenyl diphosphate = [GlcNAc-(1-&gt;4)-Mur2Ac(oyl-L-Ala-gamma-D-Glu-L-Lys-D-Ala-D-Ala)](n+1)-di-trans,octa-cis-undecaprenyl diphosphate + di-trans,octa-cis-undecaprenyl diphosphate + H(+)</text>
        <dbReference type="Rhea" id="RHEA:23708"/>
        <dbReference type="Rhea" id="RHEA-COMP:9602"/>
        <dbReference type="Rhea" id="RHEA-COMP:9603"/>
        <dbReference type="ChEBI" id="CHEBI:15378"/>
        <dbReference type="ChEBI" id="CHEBI:58405"/>
        <dbReference type="ChEBI" id="CHEBI:60033"/>
        <dbReference type="ChEBI" id="CHEBI:78435"/>
        <dbReference type="EC" id="2.4.99.28"/>
    </reaction>
</comment>
<sequence length="705" mass="77835">MLERTPDSSGKRRWFWPLRSKPKADTVFYEPYGDAIPPRIDEPIAPLKKPRGKWWWFSRGAAAALFVFILLVAYLAITAPLSKSLQPIVPPQITLLTTDGQPFARNGAVVDDPVEVAKLPDHVTEAFMAIEDRRFYSHWGIDPRGLARALWSNMSGSGMMQGGSTITQQLAKTTFLTPERSLTRKAREMLISFWLEAWLTKDEIFERYLSNVYFGDNVYGLRAASLHYYYRQPENLDLEQAIMLAGLVQAPSRLAPTRNPDLAAKRARLVKSAMVNAGYLTQDEADRLGTPRLDVRAKNALPTGTYFADWAMPQARALTDLSYESLTLTTTLDSRLQEIARRAIASAPLGQAQVALVAMRPDGEIVAMIGGRDYAKSAFNRVTQAKRQPGSTFKLFVWLAALRSGMDPDDKVDDSPITKGGYLPKNAGERYRGEISLKDAFARSSNVAAVRLFGQVGDRAVIREARNLGIKSPLAEDDPSLALGTSTMTLMELTAAYAGVAGNRWPVEPYAFKKDEQTWAEWLFDWPGRYKADTHADMEKLLRSAVNEGTGRRAMLSIPNFGKTGTSQNNRDALFVGYAGDGDDRLVVGVWIGNDDNTPLKGISGGSTPARIWKDFMQQAVQARKPASSRKPVVRPDPEGPVVPLDLPEIPDIPVNVGDTEVRINGDSGVRVGTEIGGVPVDLRIDGDGVAIERRREENPAEADR</sequence>
<evidence type="ECO:0000256" key="11">
    <source>
        <dbReference type="ARBA" id="ARBA00049902"/>
    </source>
</evidence>
<dbReference type="EMBL" id="JABWMH010000001">
    <property type="protein sequence ID" value="NVD26583.1"/>
    <property type="molecule type" value="Genomic_DNA"/>
</dbReference>
<keyword evidence="13" id="KW-0472">Membrane</keyword>
<keyword evidence="4" id="KW-0121">Carboxypeptidase</keyword>
<keyword evidence="17" id="KW-1185">Reference proteome</keyword>
<comment type="caution">
    <text evidence="16">The sequence shown here is derived from an EMBL/GenBank/DDBJ whole genome shotgun (WGS) entry which is preliminary data.</text>
</comment>
<dbReference type="PANTHER" id="PTHR32282">
    <property type="entry name" value="BINDING PROTEIN TRANSPEPTIDASE, PUTATIVE-RELATED"/>
    <property type="match status" value="1"/>
</dbReference>
<comment type="similarity">
    <text evidence="2">In the C-terminal section; belongs to the transpeptidase family.</text>
</comment>
<keyword evidence="8" id="KW-0378">Hydrolase</keyword>
<keyword evidence="13" id="KW-0812">Transmembrane</keyword>
<evidence type="ECO:0000256" key="13">
    <source>
        <dbReference type="SAM" id="Phobius"/>
    </source>
</evidence>
<dbReference type="InterPro" id="IPR023346">
    <property type="entry name" value="Lysozyme-like_dom_sf"/>
</dbReference>
<accession>A0ABX2MYS3</accession>
<dbReference type="Gene3D" id="1.10.3810.10">
    <property type="entry name" value="Biosynthetic peptidoglycan transglycosylase-like"/>
    <property type="match status" value="1"/>
</dbReference>
<dbReference type="SUPFAM" id="SSF53955">
    <property type="entry name" value="Lysozyme-like"/>
    <property type="match status" value="1"/>
</dbReference>
<dbReference type="PANTHER" id="PTHR32282:SF33">
    <property type="entry name" value="PEPTIDOGLYCAN GLYCOSYLTRANSFERASE"/>
    <property type="match status" value="1"/>
</dbReference>
<gene>
    <name evidence="16" type="ORF">HUO14_01540</name>
</gene>
<evidence type="ECO:0000256" key="8">
    <source>
        <dbReference type="ARBA" id="ARBA00022801"/>
    </source>
</evidence>
<evidence type="ECO:0000256" key="6">
    <source>
        <dbReference type="ARBA" id="ARBA00022676"/>
    </source>
</evidence>
<evidence type="ECO:0000256" key="7">
    <source>
        <dbReference type="ARBA" id="ARBA00022679"/>
    </source>
</evidence>
<dbReference type="InterPro" id="IPR036950">
    <property type="entry name" value="PBP_transglycosylase"/>
</dbReference>
<dbReference type="Gene3D" id="3.40.710.10">
    <property type="entry name" value="DD-peptidase/beta-lactamase superfamily"/>
    <property type="match status" value="1"/>
</dbReference>
<reference evidence="16 17" key="1">
    <citation type="submission" date="2020-06" db="EMBL/GenBank/DDBJ databases">
        <authorList>
            <person name="Kim S.-J."/>
            <person name="Park S.-J."/>
        </authorList>
    </citation>
    <scope>NUCLEOTIDE SEQUENCE [LARGE SCALE GENOMIC DNA]</scope>
    <source>
        <strain evidence="16 17">SW-151</strain>
    </source>
</reference>
<evidence type="ECO:0000256" key="1">
    <source>
        <dbReference type="ARBA" id="ARBA00004752"/>
    </source>
</evidence>
<name>A0ABX2MYS3_9SPHN</name>
<dbReference type="InterPro" id="IPR012338">
    <property type="entry name" value="Beta-lactam/transpept-like"/>
</dbReference>
<evidence type="ECO:0000259" key="15">
    <source>
        <dbReference type="Pfam" id="PF00912"/>
    </source>
</evidence>
<evidence type="ECO:0000259" key="14">
    <source>
        <dbReference type="Pfam" id="PF00905"/>
    </source>
</evidence>
<evidence type="ECO:0000256" key="2">
    <source>
        <dbReference type="ARBA" id="ARBA00007090"/>
    </source>
</evidence>
<keyword evidence="9" id="KW-0511">Multifunctional enzyme</keyword>
<feature type="domain" description="Glycosyl transferase family 51" evidence="15">
    <location>
        <begin position="110"/>
        <end position="274"/>
    </location>
</feature>
<feature type="transmembrane region" description="Helical" evidence="13">
    <location>
        <begin position="56"/>
        <end position="77"/>
    </location>
</feature>
<feature type="region of interest" description="Disordered" evidence="12">
    <location>
        <begin position="624"/>
        <end position="647"/>
    </location>
</feature>
<keyword evidence="13" id="KW-1133">Transmembrane helix</keyword>
<dbReference type="Pfam" id="PF00912">
    <property type="entry name" value="Transgly"/>
    <property type="match status" value="1"/>
</dbReference>